<comment type="caution">
    <text evidence="2">The sequence shown here is derived from an EMBL/GenBank/DDBJ whole genome shotgun (WGS) entry which is preliminary data.</text>
</comment>
<dbReference type="InterPro" id="IPR002925">
    <property type="entry name" value="Dienelactn_hydro"/>
</dbReference>
<name>A0A4R1S6M9_HYDET</name>
<reference evidence="2 3" key="1">
    <citation type="submission" date="2019-03" db="EMBL/GenBank/DDBJ databases">
        <title>Genomic Encyclopedia of Type Strains, Phase IV (KMG-IV): sequencing the most valuable type-strain genomes for metagenomic binning, comparative biology and taxonomic classification.</title>
        <authorList>
            <person name="Goeker M."/>
        </authorList>
    </citation>
    <scope>NUCLEOTIDE SEQUENCE [LARGE SCALE GENOMIC DNA]</scope>
    <source>
        <strain evidence="2 3">LX-B</strain>
    </source>
</reference>
<keyword evidence="2" id="KW-0378">Hydrolase</keyword>
<dbReference type="Pfam" id="PF01738">
    <property type="entry name" value="DLH"/>
    <property type="match status" value="1"/>
</dbReference>
<evidence type="ECO:0000313" key="3">
    <source>
        <dbReference type="Proteomes" id="UP000295008"/>
    </source>
</evidence>
<dbReference type="SUPFAM" id="SSF53474">
    <property type="entry name" value="alpha/beta-Hydrolases"/>
    <property type="match status" value="1"/>
</dbReference>
<dbReference type="RefSeq" id="WP_132013061.1">
    <property type="nucleotide sequence ID" value="NZ_SLUN01000004.1"/>
</dbReference>
<protein>
    <submittedName>
        <fullName evidence="2">Dienelactone hydrolase</fullName>
    </submittedName>
</protein>
<sequence>MGEPSRRLIILLHEIYGVNRHMEWRAERLRREGYEVLCPNLLGREPFEYEAAAEAYAYFLNEVGFEKAYQEARRIILDQLPRYDALYLMGFSAGATVAWRCSELGVRGAVGYYGSRIRDFAAVRPECPVLLFFPETEPGFTVAELVETLNHRPKVECHVFAGAHGFADPFSARYHQASAARAEGLLQRFLGEIG</sequence>
<dbReference type="InterPro" id="IPR051049">
    <property type="entry name" value="Dienelactone_hydrolase-like"/>
</dbReference>
<dbReference type="PANTHER" id="PTHR46623">
    <property type="entry name" value="CARBOXYMETHYLENEBUTENOLIDASE-RELATED"/>
    <property type="match status" value="1"/>
</dbReference>
<dbReference type="EMBL" id="SLUN01000004">
    <property type="protein sequence ID" value="TCL74102.1"/>
    <property type="molecule type" value="Genomic_DNA"/>
</dbReference>
<dbReference type="AlphaFoldDB" id="A0A4R1S6M9"/>
<keyword evidence="3" id="KW-1185">Reference proteome</keyword>
<dbReference type="Gene3D" id="3.40.50.1820">
    <property type="entry name" value="alpha/beta hydrolase"/>
    <property type="match status" value="1"/>
</dbReference>
<dbReference type="PANTHER" id="PTHR46623:SF6">
    <property type="entry name" value="ALPHA_BETA-HYDROLASES SUPERFAMILY PROTEIN"/>
    <property type="match status" value="1"/>
</dbReference>
<feature type="domain" description="Dienelactone hydrolase" evidence="1">
    <location>
        <begin position="8"/>
        <end position="191"/>
    </location>
</feature>
<organism evidence="2 3">
    <name type="scientific">Hydrogenispora ethanolica</name>
    <dbReference type="NCBI Taxonomy" id="1082276"/>
    <lineage>
        <taxon>Bacteria</taxon>
        <taxon>Bacillati</taxon>
        <taxon>Bacillota</taxon>
        <taxon>Hydrogenispora</taxon>
    </lineage>
</organism>
<proteinExistence type="predicted"/>
<dbReference type="Proteomes" id="UP000295008">
    <property type="component" value="Unassembled WGS sequence"/>
</dbReference>
<evidence type="ECO:0000313" key="2">
    <source>
        <dbReference type="EMBL" id="TCL74102.1"/>
    </source>
</evidence>
<dbReference type="InterPro" id="IPR029058">
    <property type="entry name" value="AB_hydrolase_fold"/>
</dbReference>
<evidence type="ECO:0000259" key="1">
    <source>
        <dbReference type="Pfam" id="PF01738"/>
    </source>
</evidence>
<gene>
    <name evidence="2" type="ORF">EDC14_100437</name>
</gene>
<accession>A0A4R1S6M9</accession>
<dbReference type="OrthoDB" id="115291at2"/>
<dbReference type="GO" id="GO:0016787">
    <property type="term" value="F:hydrolase activity"/>
    <property type="evidence" value="ECO:0007669"/>
    <property type="project" value="UniProtKB-KW"/>
</dbReference>